<reference evidence="1 2" key="1">
    <citation type="submission" date="2013-04" db="EMBL/GenBank/DDBJ databases">
        <authorList>
            <person name="Harkins D.M."/>
            <person name="Durkin A.S."/>
            <person name="Brinkac L.M."/>
            <person name="Haft D.H."/>
            <person name="Selengut J.D."/>
            <person name="Sanka R."/>
            <person name="DePew J."/>
            <person name="Purushe J."/>
            <person name="Hartskeerl R.A."/>
            <person name="Ahmed A."/>
            <person name="van der Linden H."/>
            <person name="Goris M.G.A."/>
            <person name="Vinetz J.M."/>
            <person name="Sutton G.G."/>
            <person name="Nierman W.C."/>
            <person name="Fouts D.E."/>
        </authorList>
    </citation>
    <scope>NUCLEOTIDE SEQUENCE [LARGE SCALE GENOMIC DNA]</scope>
    <source>
        <strain evidence="1 2">Sao Paulo</strain>
    </source>
</reference>
<protein>
    <submittedName>
        <fullName evidence="1">Uncharacterized protein</fullName>
    </submittedName>
</protein>
<gene>
    <name evidence="1" type="ORF">LEP1GSC202_3568</name>
</gene>
<name>A0A5E8H983_9LEPT</name>
<accession>A0A5E8H983</accession>
<sequence length="37" mass="4349">MQIKINWERPSWLESLMGERSGFHTLGGKLNFEKAKE</sequence>
<comment type="caution">
    <text evidence="1">The sequence shown here is derived from an EMBL/GenBank/DDBJ whole genome shotgun (WGS) entry which is preliminary data.</text>
</comment>
<dbReference type="EMBL" id="AOGX02000039">
    <property type="protein sequence ID" value="EOQ87333.1"/>
    <property type="molecule type" value="Genomic_DNA"/>
</dbReference>
<dbReference type="STRING" id="1249483.LEP1GSC202_3568"/>
<proteinExistence type="predicted"/>
<evidence type="ECO:0000313" key="1">
    <source>
        <dbReference type="EMBL" id="EOQ87333.1"/>
    </source>
</evidence>
<organism evidence="1 2">
    <name type="scientific">Leptospira yanagawae serovar Saopaulo str. Sao Paulo = ATCC 700523</name>
    <dbReference type="NCBI Taxonomy" id="1249483"/>
    <lineage>
        <taxon>Bacteria</taxon>
        <taxon>Pseudomonadati</taxon>
        <taxon>Spirochaetota</taxon>
        <taxon>Spirochaetia</taxon>
        <taxon>Leptospirales</taxon>
        <taxon>Leptospiraceae</taxon>
        <taxon>Leptospira</taxon>
    </lineage>
</organism>
<dbReference type="AlphaFoldDB" id="A0A5E8H983"/>
<dbReference type="Proteomes" id="UP000013996">
    <property type="component" value="Unassembled WGS sequence"/>
</dbReference>
<evidence type="ECO:0000313" key="2">
    <source>
        <dbReference type="Proteomes" id="UP000013996"/>
    </source>
</evidence>